<dbReference type="SUPFAM" id="SSF51905">
    <property type="entry name" value="FAD/NAD(P)-binding domain"/>
    <property type="match status" value="2"/>
</dbReference>
<gene>
    <name evidence="3" type="primary">hpyO</name>
    <name evidence="3" type="ORF">GCM10011611_09210</name>
</gene>
<dbReference type="Gene3D" id="3.50.50.60">
    <property type="entry name" value="FAD/NAD(P)-binding domain"/>
    <property type="match status" value="1"/>
</dbReference>
<dbReference type="PANTHER" id="PTHR43539:SF91">
    <property type="entry name" value="FAD-DEPENDENT URATE HYDROXYLASE"/>
    <property type="match status" value="1"/>
</dbReference>
<feature type="region of interest" description="Disordered" evidence="2">
    <location>
        <begin position="464"/>
        <end position="483"/>
    </location>
</feature>
<protein>
    <submittedName>
        <fullName evidence="3">FAD-dependent urate hydroxylase</fullName>
    </submittedName>
</protein>
<feature type="compositionally biased region" description="Basic and acidic residues" evidence="2">
    <location>
        <begin position="470"/>
        <end position="483"/>
    </location>
</feature>
<dbReference type="GO" id="GO:0050660">
    <property type="term" value="F:flavin adenine dinucleotide binding"/>
    <property type="evidence" value="ECO:0007669"/>
    <property type="project" value="TreeGrafter"/>
</dbReference>
<reference evidence="3" key="1">
    <citation type="journal article" date="2014" name="Int. J. Syst. Evol. Microbiol.">
        <title>Complete genome sequence of Corynebacterium casei LMG S-19264T (=DSM 44701T), isolated from a smear-ripened cheese.</title>
        <authorList>
            <consortium name="US DOE Joint Genome Institute (JGI-PGF)"/>
            <person name="Walter F."/>
            <person name="Albersmeier A."/>
            <person name="Kalinowski J."/>
            <person name="Ruckert C."/>
        </authorList>
    </citation>
    <scope>NUCLEOTIDE SEQUENCE</scope>
    <source>
        <strain evidence="3">CGMCC 1.15725</strain>
    </source>
</reference>
<proteinExistence type="predicted"/>
<evidence type="ECO:0000256" key="2">
    <source>
        <dbReference type="SAM" id="MobiDB-lite"/>
    </source>
</evidence>
<sequence>MSLETLERRVRQELEFLGYPSRGWVPETVRAGEPVPDVLIVGGGQAGLAAAFGLRRERITRVEVLDAKPAGLEGPWVDFARMITLRTPKHVTGPDLGLPSLSPRAWFEARYGADAWAKLGKIDRRDWQDYLVWYRRVLDLPVRNGVRVTAIRPDGDLLAAELDTGETRYARRIVLATGIEGGGRWQIPSFVSDHLPRERYAHTAEAIDFAALRGKRVGVLGGGASAFDNAATALEAGAAAVDLCVRRTELPRINPYRWMENAGYLGHFADLPDPIRWRMTRRIFDMNQPPPQDTLWRCQVFDGFRLHTGCPWTRVEMAGEAIRVETPDRTFTFDFLIIGTGFTVDLALRPALSGLAPHIATWADRYRPPEGEAHAALAQFPYLAPDCSFTAKLPGSHPYLGHIHDFTFATMPSVGLAGGSISGLKYGVQRLVAGIAKSLFTEDAEAHCAALMAYAEPELIHLDGPPPELTDTRLTDTRLADAR</sequence>
<organism evidence="3 4">
    <name type="scientific">Aliidongia dinghuensis</name>
    <dbReference type="NCBI Taxonomy" id="1867774"/>
    <lineage>
        <taxon>Bacteria</taxon>
        <taxon>Pseudomonadati</taxon>
        <taxon>Pseudomonadota</taxon>
        <taxon>Alphaproteobacteria</taxon>
        <taxon>Rhodospirillales</taxon>
        <taxon>Dongiaceae</taxon>
        <taxon>Aliidongia</taxon>
    </lineage>
</organism>
<keyword evidence="1" id="KW-0560">Oxidoreductase</keyword>
<comment type="caution">
    <text evidence="3">The sequence shown here is derived from an EMBL/GenBank/DDBJ whole genome shotgun (WGS) entry which is preliminary data.</text>
</comment>
<dbReference type="PRINTS" id="PR00420">
    <property type="entry name" value="RNGMNOXGNASE"/>
</dbReference>
<accession>A0A8J2YRE2</accession>
<dbReference type="GO" id="GO:0004497">
    <property type="term" value="F:monooxygenase activity"/>
    <property type="evidence" value="ECO:0007669"/>
    <property type="project" value="TreeGrafter"/>
</dbReference>
<dbReference type="PANTHER" id="PTHR43539">
    <property type="entry name" value="FLAVIN-BINDING MONOOXYGENASE-LIKE PROTEIN (AFU_ORTHOLOGUE AFUA_4G09220)"/>
    <property type="match status" value="1"/>
</dbReference>
<dbReference type="EMBL" id="BMJQ01000002">
    <property type="protein sequence ID" value="GGF05880.1"/>
    <property type="molecule type" value="Genomic_DNA"/>
</dbReference>
<evidence type="ECO:0000313" key="3">
    <source>
        <dbReference type="EMBL" id="GGF05880.1"/>
    </source>
</evidence>
<dbReference type="Pfam" id="PF13738">
    <property type="entry name" value="Pyr_redox_3"/>
    <property type="match status" value="1"/>
</dbReference>
<dbReference type="InterPro" id="IPR050982">
    <property type="entry name" value="Auxin_biosynth/cation_transpt"/>
</dbReference>
<evidence type="ECO:0000256" key="1">
    <source>
        <dbReference type="ARBA" id="ARBA00023002"/>
    </source>
</evidence>
<evidence type="ECO:0000313" key="4">
    <source>
        <dbReference type="Proteomes" id="UP000646365"/>
    </source>
</evidence>
<dbReference type="Proteomes" id="UP000646365">
    <property type="component" value="Unassembled WGS sequence"/>
</dbReference>
<dbReference type="AlphaFoldDB" id="A0A8J2YRE2"/>
<dbReference type="InterPro" id="IPR036188">
    <property type="entry name" value="FAD/NAD-bd_sf"/>
</dbReference>
<dbReference type="RefSeq" id="WP_229743486.1">
    <property type="nucleotide sequence ID" value="NZ_BMJQ01000002.1"/>
</dbReference>
<name>A0A8J2YRE2_9PROT</name>
<keyword evidence="4" id="KW-1185">Reference proteome</keyword>
<reference evidence="3" key="2">
    <citation type="submission" date="2020-09" db="EMBL/GenBank/DDBJ databases">
        <authorList>
            <person name="Sun Q."/>
            <person name="Zhou Y."/>
        </authorList>
    </citation>
    <scope>NUCLEOTIDE SEQUENCE</scope>
    <source>
        <strain evidence="3">CGMCC 1.15725</strain>
    </source>
</reference>